<dbReference type="Pfam" id="PF00248">
    <property type="entry name" value="Aldo_ket_red"/>
    <property type="match status" value="1"/>
</dbReference>
<dbReference type="Proteomes" id="UP000001601">
    <property type="component" value="Unassembled WGS sequence"/>
</dbReference>
<dbReference type="InterPro" id="IPR036812">
    <property type="entry name" value="NAD(P)_OxRdtase_dom_sf"/>
</dbReference>
<gene>
    <name evidence="2" type="ORF">MED217_14300</name>
</gene>
<feature type="domain" description="NADP-dependent oxidoreductase" evidence="1">
    <location>
        <begin position="16"/>
        <end position="80"/>
    </location>
</feature>
<dbReference type="PANTHER" id="PTHR43364">
    <property type="entry name" value="NADH-SPECIFIC METHYLGLYOXAL REDUCTASE-RELATED"/>
    <property type="match status" value="1"/>
</dbReference>
<accession>A3XGM8</accession>
<dbReference type="RefSeq" id="WP_009781213.1">
    <property type="nucleotide sequence ID" value="NZ_CH672395.1"/>
</dbReference>
<dbReference type="EMBL" id="AANC01000001">
    <property type="protein sequence ID" value="EAQ50721.1"/>
    <property type="molecule type" value="Genomic_DNA"/>
</dbReference>
<dbReference type="AlphaFoldDB" id="A3XGM8"/>
<dbReference type="InterPro" id="IPR050523">
    <property type="entry name" value="AKR_Detox_Biosynth"/>
</dbReference>
<dbReference type="SUPFAM" id="SSF51430">
    <property type="entry name" value="NAD(P)-linked oxidoreductase"/>
    <property type="match status" value="1"/>
</dbReference>
<dbReference type="PANTHER" id="PTHR43364:SF6">
    <property type="entry name" value="OXIDOREDUCTASE-RELATED"/>
    <property type="match status" value="1"/>
</dbReference>
<name>A3XGM8_LEEBM</name>
<sequence>MKKIQIGTTDLNVAPINLGGNVFGWTLDEKESFEILDSFVDHGFNFIDTADMYSYWVDGKEGGQSETILGKWMKSRGNREIKSSWRLK</sequence>
<dbReference type="InterPro" id="IPR023210">
    <property type="entry name" value="NADP_OxRdtase_dom"/>
</dbReference>
<dbReference type="STRING" id="398720.MED217_14300"/>
<evidence type="ECO:0000313" key="2">
    <source>
        <dbReference type="EMBL" id="EAQ50721.1"/>
    </source>
</evidence>
<organism evidence="2 3">
    <name type="scientific">Leeuwenhoekiella blandensis (strain CECT 7118 / CCUG 51940 / KCTC 22103 / MED217)</name>
    <name type="common">Flavobacterium sp. (strain MED217)</name>
    <dbReference type="NCBI Taxonomy" id="398720"/>
    <lineage>
        <taxon>Bacteria</taxon>
        <taxon>Pseudomonadati</taxon>
        <taxon>Bacteroidota</taxon>
        <taxon>Flavobacteriia</taxon>
        <taxon>Flavobacteriales</taxon>
        <taxon>Flavobacteriaceae</taxon>
        <taxon>Leeuwenhoekiella</taxon>
    </lineage>
</organism>
<keyword evidence="3" id="KW-1185">Reference proteome</keyword>
<evidence type="ECO:0000259" key="1">
    <source>
        <dbReference type="Pfam" id="PF00248"/>
    </source>
</evidence>
<dbReference type="HOGENOM" id="CLU_2465205_0_0_10"/>
<reference evidence="2 3" key="1">
    <citation type="journal article" date="2007" name="Nature">
        <title>Light stimulates growth of proteorhodopsin-containing marine Flavobacteria.</title>
        <authorList>
            <person name="Gomez-Consarnau L."/>
            <person name="Gonzalez J.M."/>
            <person name="Coll-Llado M."/>
            <person name="Gourdon P."/>
            <person name="Pascher T."/>
            <person name="Neutze R."/>
            <person name="Pedros-Alio C."/>
            <person name="Pinhassi J."/>
        </authorList>
    </citation>
    <scope>NUCLEOTIDE SEQUENCE [LARGE SCALE GENOMIC DNA]</scope>
    <source>
        <strain evidence="2 3">MED217</strain>
    </source>
</reference>
<dbReference type="eggNOG" id="COG0667">
    <property type="taxonomic scope" value="Bacteria"/>
</dbReference>
<proteinExistence type="predicted"/>
<evidence type="ECO:0000313" key="3">
    <source>
        <dbReference type="Proteomes" id="UP000001601"/>
    </source>
</evidence>
<dbReference type="Gene3D" id="3.20.20.100">
    <property type="entry name" value="NADP-dependent oxidoreductase domain"/>
    <property type="match status" value="1"/>
</dbReference>
<protein>
    <recommendedName>
        <fullName evidence="1">NADP-dependent oxidoreductase domain-containing protein</fullName>
    </recommendedName>
</protein>
<comment type="caution">
    <text evidence="2">The sequence shown here is derived from an EMBL/GenBank/DDBJ whole genome shotgun (WGS) entry which is preliminary data.</text>
</comment>
<dbReference type="GO" id="GO:0005829">
    <property type="term" value="C:cytosol"/>
    <property type="evidence" value="ECO:0007669"/>
    <property type="project" value="TreeGrafter"/>
</dbReference>